<evidence type="ECO:0000313" key="1">
    <source>
        <dbReference type="EMBL" id="KAI3798604.1"/>
    </source>
</evidence>
<dbReference type="EMBL" id="CM042028">
    <property type="protein sequence ID" value="KAI3798604.1"/>
    <property type="molecule type" value="Genomic_DNA"/>
</dbReference>
<organism evidence="1 2">
    <name type="scientific">Smallanthus sonchifolius</name>
    <dbReference type="NCBI Taxonomy" id="185202"/>
    <lineage>
        <taxon>Eukaryota</taxon>
        <taxon>Viridiplantae</taxon>
        <taxon>Streptophyta</taxon>
        <taxon>Embryophyta</taxon>
        <taxon>Tracheophyta</taxon>
        <taxon>Spermatophyta</taxon>
        <taxon>Magnoliopsida</taxon>
        <taxon>eudicotyledons</taxon>
        <taxon>Gunneridae</taxon>
        <taxon>Pentapetalae</taxon>
        <taxon>asterids</taxon>
        <taxon>campanulids</taxon>
        <taxon>Asterales</taxon>
        <taxon>Asteraceae</taxon>
        <taxon>Asteroideae</taxon>
        <taxon>Heliantheae alliance</taxon>
        <taxon>Millerieae</taxon>
        <taxon>Smallanthus</taxon>
    </lineage>
</organism>
<keyword evidence="2" id="KW-1185">Reference proteome</keyword>
<evidence type="ECO:0000313" key="2">
    <source>
        <dbReference type="Proteomes" id="UP001056120"/>
    </source>
</evidence>
<gene>
    <name evidence="1" type="ORF">L1987_33881</name>
</gene>
<name>A0ACB9HSB2_9ASTR</name>
<protein>
    <submittedName>
        <fullName evidence="1">Uncharacterized protein</fullName>
    </submittedName>
</protein>
<reference evidence="1 2" key="2">
    <citation type="journal article" date="2022" name="Mol. Ecol. Resour.">
        <title>The genomes of chicory, endive, great burdock and yacon provide insights into Asteraceae paleo-polyploidization history and plant inulin production.</title>
        <authorList>
            <person name="Fan W."/>
            <person name="Wang S."/>
            <person name="Wang H."/>
            <person name="Wang A."/>
            <person name="Jiang F."/>
            <person name="Liu H."/>
            <person name="Zhao H."/>
            <person name="Xu D."/>
            <person name="Zhang Y."/>
        </authorList>
    </citation>
    <scope>NUCLEOTIDE SEQUENCE [LARGE SCALE GENOMIC DNA]</scope>
    <source>
        <strain evidence="2">cv. Yunnan</strain>
        <tissue evidence="1">Leaves</tissue>
    </source>
</reference>
<dbReference type="Proteomes" id="UP001056120">
    <property type="component" value="Linkage Group LG11"/>
</dbReference>
<reference evidence="2" key="1">
    <citation type="journal article" date="2022" name="Mol. Ecol. Resour.">
        <title>The genomes of chicory, endive, great burdock and yacon provide insights into Asteraceae palaeo-polyploidization history and plant inulin production.</title>
        <authorList>
            <person name="Fan W."/>
            <person name="Wang S."/>
            <person name="Wang H."/>
            <person name="Wang A."/>
            <person name="Jiang F."/>
            <person name="Liu H."/>
            <person name="Zhao H."/>
            <person name="Xu D."/>
            <person name="Zhang Y."/>
        </authorList>
    </citation>
    <scope>NUCLEOTIDE SEQUENCE [LARGE SCALE GENOMIC DNA]</scope>
    <source>
        <strain evidence="2">cv. Yunnan</strain>
    </source>
</reference>
<proteinExistence type="predicted"/>
<comment type="caution">
    <text evidence="1">The sequence shown here is derived from an EMBL/GenBank/DDBJ whole genome shotgun (WGS) entry which is preliminary data.</text>
</comment>
<accession>A0ACB9HSB2</accession>
<sequence>MIAYHIHRFCVDVQKQEKATLEDAQAIMHSTARDVLQGHINRSKIYSKLAYHCERFGLYASLENSSSIECQSVLETVTVSPLAVDIQ</sequence>